<reference evidence="2 3" key="2">
    <citation type="journal article" date="2012" name="BMC Genomics">
        <title>Comparative genomic analysis of Geobacter sulfurreducens KN400, a strain with enhanced capacity for extracellular electron transfer and electricity production.</title>
        <authorList>
            <person name="Butler J.E."/>
            <person name="Young N.D."/>
            <person name="Aklujkar M."/>
            <person name="Lovley D.R."/>
        </authorList>
    </citation>
    <scope>NUCLEOTIDE SEQUENCE [LARGE SCALE GENOMIC DNA]</scope>
    <source>
        <strain evidence="3">ATCC 51573 / DSM 12127 / PCA</strain>
    </source>
</reference>
<dbReference type="PATRIC" id="fig|243231.5.peg.3250"/>
<dbReference type="HOGENOM" id="CLU_295562_0_0_7"/>
<dbReference type="RefSeq" id="WP_010943845.1">
    <property type="nucleotide sequence ID" value="NC_002939.5"/>
</dbReference>
<dbReference type="SUPFAM" id="SSF48695">
    <property type="entry name" value="Multiheme cytochromes"/>
    <property type="match status" value="1"/>
</dbReference>
<dbReference type="OrthoDB" id="5389061at2"/>
<dbReference type="AlphaFoldDB" id="Q747N7"/>
<dbReference type="Pfam" id="PF18911">
    <property type="entry name" value="PKD_4"/>
    <property type="match status" value="1"/>
</dbReference>
<organism evidence="2 3">
    <name type="scientific">Geobacter sulfurreducens (strain ATCC 51573 / DSM 12127 / PCA)</name>
    <dbReference type="NCBI Taxonomy" id="243231"/>
    <lineage>
        <taxon>Bacteria</taxon>
        <taxon>Pseudomonadati</taxon>
        <taxon>Thermodesulfobacteriota</taxon>
        <taxon>Desulfuromonadia</taxon>
        <taxon>Geobacterales</taxon>
        <taxon>Geobacteraceae</taxon>
        <taxon>Geobacter</taxon>
    </lineage>
</organism>
<dbReference type="STRING" id="243231.GSU3228"/>
<dbReference type="EnsemblBacteria" id="AAR36619">
    <property type="protein sequence ID" value="AAR36619"/>
    <property type="gene ID" value="GSU3228"/>
</dbReference>
<evidence type="ECO:0000313" key="3">
    <source>
        <dbReference type="Proteomes" id="UP000000577"/>
    </source>
</evidence>
<feature type="domain" description="PKD" evidence="1">
    <location>
        <begin position="839"/>
        <end position="877"/>
    </location>
</feature>
<dbReference type="InterPro" id="IPR036280">
    <property type="entry name" value="Multihaem_cyt_sf"/>
</dbReference>
<accession>Q747N7</accession>
<dbReference type="InterPro" id="IPR013783">
    <property type="entry name" value="Ig-like_fold"/>
</dbReference>
<name>Q747N7_GEOSL</name>
<dbReference type="Proteomes" id="UP000000577">
    <property type="component" value="Chromosome"/>
</dbReference>
<evidence type="ECO:0000259" key="1">
    <source>
        <dbReference type="PROSITE" id="PS50093"/>
    </source>
</evidence>
<proteinExistence type="predicted"/>
<evidence type="ECO:0000313" key="2">
    <source>
        <dbReference type="EMBL" id="AAR36619.1"/>
    </source>
</evidence>
<dbReference type="InParanoid" id="Q747N7"/>
<dbReference type="EMBL" id="AE017180">
    <property type="protein sequence ID" value="AAR36619.1"/>
    <property type="molecule type" value="Genomic_DNA"/>
</dbReference>
<dbReference type="InterPro" id="IPR035986">
    <property type="entry name" value="PKD_dom_sf"/>
</dbReference>
<protein>
    <submittedName>
        <fullName evidence="2">Cytochrome c</fullName>
    </submittedName>
</protein>
<reference evidence="2 3" key="1">
    <citation type="journal article" date="2003" name="Science">
        <title>Genome of Geobacter sulfurreducens: metal reduction in subsurface environments.</title>
        <authorList>
            <person name="Methe B.A."/>
            <person name="Nelson K.E."/>
            <person name="Eisen J.A."/>
            <person name="Paulsen I.T."/>
            <person name="Nelson W."/>
            <person name="Heidelberg J.F."/>
            <person name="Wu D."/>
            <person name="Wu M."/>
            <person name="Ward N."/>
            <person name="Beanan M.J."/>
            <person name="Dodson R.J."/>
            <person name="Madupu R."/>
            <person name="Brinkac L.M."/>
            <person name="Daugherty S.C."/>
            <person name="DeBoy R.T."/>
            <person name="Durkin A.S."/>
            <person name="Gwinn M."/>
            <person name="Kolonay J.F."/>
            <person name="Sullivan S.A."/>
            <person name="Haft D.H."/>
            <person name="Selengut J."/>
            <person name="Davidsen T.M."/>
            <person name="Zafar N."/>
            <person name="White O."/>
            <person name="Tran B."/>
            <person name="Romero C."/>
            <person name="Forberger H.A."/>
            <person name="Weidman J."/>
            <person name="Khouri H."/>
            <person name="Feldblyum T.V."/>
            <person name="Utterback T.R."/>
            <person name="Van Aken S.E."/>
            <person name="Lovley D.R."/>
            <person name="Fraser C.M."/>
        </authorList>
    </citation>
    <scope>NUCLEOTIDE SEQUENCE [LARGE SCALE GENOMIC DNA]</scope>
    <source>
        <strain evidence="3">ATCC 51573 / DSM 12127 / PCA</strain>
    </source>
</reference>
<dbReference type="KEGG" id="gsu:GSU3228"/>
<dbReference type="Gene3D" id="2.60.40.10">
    <property type="entry name" value="Immunoglobulins"/>
    <property type="match status" value="1"/>
</dbReference>
<dbReference type="eggNOG" id="COG2864">
    <property type="taxonomic scope" value="Bacteria"/>
</dbReference>
<sequence length="991" mass="104180">MARLYNDGAGTAYDSANAKFIDNLFGWTNYLAGTKNLNGAFEPFNFGSAAGFKSKVDNSLAGEMRDCGECHVGGGLMEYMSNTIPTSDYTGGVSYDPAKRTSYRDVVFGGLFTAFNALIDVFNPDPARRGDVVINDYAQTGVMEMDCLICHFEGYDWEKRKEAVRKGEFDASRALGSGLATSAASGVQVTYDTNLVKTNASGDLVVDLSAKLSPVPPADNCASCHLSQYNVDWKKRGDMWIEGTEAHYGIGCMGCHQRKDAASPTVGTSGLVSSTTLGLCDPAKGGASPFDAMWNKLDKSQFKECVDCHAPTSTPTYDTYNAPNPVSAHAIKGLTDKIAFDKDGNSVSHIELIDCSACHIRKSGFTGGAFVDGTGADEEGRLALHDEPQVSRDMTNGVALHWLGGKLYSANLLTSFFWRDVNGLAAGLDVNNDGRTAGMDALLQTHVNDINLAAGLQALTKDGIVTPAEITTSINALKGNSLGTGGGDTGIKAYLGIDDPTNAKVFLPKLSFLMVPFKSSHNIARGSEAWGAKGCKECHADGAGFYNGTYPVNGNMEGKFNYSSAQAATFTKVNGLSDPSDSHPNVVTKKGDRSMPVQIITADNPYSTTAVNANATIRNIDRSEMLYEATFKAVNTAWYDETAPIMGATRPAACSGATSPFYCAAPGGAAAKAGATSTLGWLLKIDTTADNGATVVSRTKQISSDMVASVDDIITNLGATFTGGFEFTMVAIDTNSDSVNDALKITAKPGYKIRINAQCDAGPFGFAGSLYQADPIVRAAGTFAGRTAYVGYLNAIGSAPAAVIATVGTTDATGNPAEITVTQGNVALTAAAAGALPADKYSYSWTCSDAAGTSEGQSVTRAFNSLGTYDLTLRVKNLYTNEEKVDQIKVKVTAPAPAAGVAVAAAGISYNSPSAGYAIIPLTITGVTFNKVKVVWGDGNTTIYTTSDANFVLPSHKFWGYPAKKSFTAKVYVYNGTTLAAQNDNITVLFP</sequence>
<gene>
    <name evidence="2" type="ordered locus">GSU3228</name>
</gene>
<keyword evidence="3" id="KW-1185">Reference proteome</keyword>
<dbReference type="SUPFAM" id="SSF49299">
    <property type="entry name" value="PKD domain"/>
    <property type="match status" value="1"/>
</dbReference>
<dbReference type="PROSITE" id="PS50093">
    <property type="entry name" value="PKD"/>
    <property type="match status" value="1"/>
</dbReference>
<dbReference type="InterPro" id="IPR000601">
    <property type="entry name" value="PKD_dom"/>
</dbReference>